<keyword evidence="1" id="KW-0805">Transcription regulation</keyword>
<dbReference type="PANTHER" id="PTHR43537:SF20">
    <property type="entry name" value="HTH-TYPE TRANSCRIPTIONAL REPRESSOR GLAR"/>
    <property type="match status" value="1"/>
</dbReference>
<reference evidence="5 6" key="1">
    <citation type="journal article" date="2012" name="J. Bacteriol.">
        <title>Genome Sequence of Nitratireductor pacificus Type Strain pht-3B.</title>
        <authorList>
            <person name="Lai Q."/>
            <person name="Li G."/>
            <person name="Shao Z."/>
        </authorList>
    </citation>
    <scope>NUCLEOTIDE SEQUENCE [LARGE SCALE GENOMIC DNA]</scope>
    <source>
        <strain evidence="6">pht-3B</strain>
    </source>
</reference>
<dbReference type="Gene3D" id="1.10.10.10">
    <property type="entry name" value="Winged helix-like DNA-binding domain superfamily/Winged helix DNA-binding domain"/>
    <property type="match status" value="1"/>
</dbReference>
<protein>
    <submittedName>
        <fullName evidence="5">GntR family transcriptional regulator</fullName>
    </submittedName>
</protein>
<evidence type="ECO:0000256" key="3">
    <source>
        <dbReference type="ARBA" id="ARBA00023163"/>
    </source>
</evidence>
<dbReference type="SUPFAM" id="SSF46785">
    <property type="entry name" value="Winged helix' DNA-binding domain"/>
    <property type="match status" value="1"/>
</dbReference>
<dbReference type="SMART" id="SM00345">
    <property type="entry name" value="HTH_GNTR"/>
    <property type="match status" value="1"/>
</dbReference>
<evidence type="ECO:0000256" key="1">
    <source>
        <dbReference type="ARBA" id="ARBA00023015"/>
    </source>
</evidence>
<evidence type="ECO:0000313" key="6">
    <source>
        <dbReference type="Proteomes" id="UP000006786"/>
    </source>
</evidence>
<dbReference type="EMBL" id="AMRM01000019">
    <property type="protein sequence ID" value="EKF17829.1"/>
    <property type="molecule type" value="Genomic_DNA"/>
</dbReference>
<dbReference type="Pfam" id="PF07729">
    <property type="entry name" value="FCD"/>
    <property type="match status" value="1"/>
</dbReference>
<dbReference type="Gene3D" id="1.20.120.530">
    <property type="entry name" value="GntR ligand-binding domain-like"/>
    <property type="match status" value="1"/>
</dbReference>
<gene>
    <name evidence="5" type="ORF">NA2_16303</name>
</gene>
<evidence type="ECO:0000259" key="4">
    <source>
        <dbReference type="PROSITE" id="PS50949"/>
    </source>
</evidence>
<dbReference type="InterPro" id="IPR011711">
    <property type="entry name" value="GntR_C"/>
</dbReference>
<dbReference type="InterPro" id="IPR000524">
    <property type="entry name" value="Tscrpt_reg_HTH_GntR"/>
</dbReference>
<organism evidence="5 6">
    <name type="scientific">Nitratireductor pacificus pht-3B</name>
    <dbReference type="NCBI Taxonomy" id="391937"/>
    <lineage>
        <taxon>Bacteria</taxon>
        <taxon>Pseudomonadati</taxon>
        <taxon>Pseudomonadota</taxon>
        <taxon>Alphaproteobacteria</taxon>
        <taxon>Hyphomicrobiales</taxon>
        <taxon>Phyllobacteriaceae</taxon>
        <taxon>Nitratireductor</taxon>
    </lineage>
</organism>
<evidence type="ECO:0000256" key="2">
    <source>
        <dbReference type="ARBA" id="ARBA00023125"/>
    </source>
</evidence>
<dbReference type="Pfam" id="PF00392">
    <property type="entry name" value="GntR"/>
    <property type="match status" value="1"/>
</dbReference>
<dbReference type="SUPFAM" id="SSF48008">
    <property type="entry name" value="GntR ligand-binding domain-like"/>
    <property type="match status" value="1"/>
</dbReference>
<dbReference type="GO" id="GO:0003700">
    <property type="term" value="F:DNA-binding transcription factor activity"/>
    <property type="evidence" value="ECO:0007669"/>
    <property type="project" value="InterPro"/>
</dbReference>
<keyword evidence="6" id="KW-1185">Reference proteome</keyword>
<proteinExistence type="predicted"/>
<dbReference type="Proteomes" id="UP000006786">
    <property type="component" value="Unassembled WGS sequence"/>
</dbReference>
<dbReference type="InterPro" id="IPR008920">
    <property type="entry name" value="TF_FadR/GntR_C"/>
</dbReference>
<comment type="caution">
    <text evidence="5">The sequence shown here is derived from an EMBL/GenBank/DDBJ whole genome shotgun (WGS) entry which is preliminary data.</text>
</comment>
<dbReference type="GO" id="GO:0003677">
    <property type="term" value="F:DNA binding"/>
    <property type="evidence" value="ECO:0007669"/>
    <property type="project" value="UniProtKB-KW"/>
</dbReference>
<feature type="domain" description="HTH gntR-type" evidence="4">
    <location>
        <begin position="12"/>
        <end position="79"/>
    </location>
</feature>
<accession>K2LJB1</accession>
<evidence type="ECO:0000313" key="5">
    <source>
        <dbReference type="EMBL" id="EKF17829.1"/>
    </source>
</evidence>
<dbReference type="SMART" id="SM00895">
    <property type="entry name" value="FCD"/>
    <property type="match status" value="1"/>
</dbReference>
<dbReference type="PATRIC" id="fig|391937.3.peg.3348"/>
<dbReference type="STRING" id="391937.NA2_16303"/>
<name>K2LJB1_9HYPH</name>
<keyword evidence="2" id="KW-0238">DNA-binding</keyword>
<dbReference type="InterPro" id="IPR036390">
    <property type="entry name" value="WH_DNA-bd_sf"/>
</dbReference>
<sequence length="258" mass="28332">MLHTAIDEEEPRTKTEAAYLKLRKDILATRLMPGAPLRIGALRETYGLGWTPLREALSRLEAERLVTAVSNRGFAVAPVSRGELEDLSKARLAVETTLLEEAIRTGGGAWEEAVVTAHYRLSRCTNPGRTLSEAALLDWVQKHQEFHEALLSAADSEWLKHFYAQIWGQLCRHHIFLTVRPTLRAAAGHETGHEAALAALHDAMSLDQHTRLMELSLDRDLEGAMALMKQHVGLTVDVYTLADAPGMEDGGEDGGAAA</sequence>
<dbReference type="InterPro" id="IPR036388">
    <property type="entry name" value="WH-like_DNA-bd_sf"/>
</dbReference>
<dbReference type="eggNOG" id="COG1802">
    <property type="taxonomic scope" value="Bacteria"/>
</dbReference>
<dbReference type="PANTHER" id="PTHR43537">
    <property type="entry name" value="TRANSCRIPTIONAL REGULATOR, GNTR FAMILY"/>
    <property type="match status" value="1"/>
</dbReference>
<dbReference type="PROSITE" id="PS50949">
    <property type="entry name" value="HTH_GNTR"/>
    <property type="match status" value="1"/>
</dbReference>
<keyword evidence="3" id="KW-0804">Transcription</keyword>
<dbReference type="AlphaFoldDB" id="K2LJB1"/>
<dbReference type="RefSeq" id="WP_008598144.1">
    <property type="nucleotide sequence ID" value="NZ_AMRM01000019.1"/>
</dbReference>